<reference evidence="1" key="1">
    <citation type="submission" date="2023-06" db="EMBL/GenBank/DDBJ databases">
        <authorList>
            <person name="Kurt Z."/>
        </authorList>
    </citation>
    <scope>NUCLEOTIDE SEQUENCE</scope>
</reference>
<sequence>MLKIIRKLVNSLNRKLQNQQICVGCILQKQSIQDQHNITIIVLSQTYNDILGNFRKFSNTQKRHVLVASDKSEVNDRIVELVHTQLAQQQIEIPRTKEGLVRWYLQNRATLVKSRIVNWYSIDDAIGMEHYKDKAYSYRRFVDVILANSQPEYPQNVQCQIQRFIETRVKEDRTKLAGMDEREKSQYRLELEEIVKQAFSMHEIKEFSYKKQVDKNRNTIKCQLARCQQHITASQSRTSVVSYESNDDFYFSTLFDLQ</sequence>
<reference evidence="2 3" key="2">
    <citation type="submission" date="2024-07" db="EMBL/GenBank/DDBJ databases">
        <authorList>
            <person name="Akdeniz Z."/>
        </authorList>
    </citation>
    <scope>NUCLEOTIDE SEQUENCE [LARGE SCALE GENOMIC DNA]</scope>
</reference>
<gene>
    <name evidence="1" type="ORF">HINF_LOCUS33442</name>
    <name evidence="2" type="ORF">HINF_LOCUS49247</name>
</gene>
<protein>
    <submittedName>
        <fullName evidence="2">Hypothetical_protein</fullName>
    </submittedName>
</protein>
<dbReference type="EMBL" id="CATOUU010000751">
    <property type="protein sequence ID" value="CAI9945797.1"/>
    <property type="molecule type" value="Genomic_DNA"/>
</dbReference>
<evidence type="ECO:0000313" key="1">
    <source>
        <dbReference type="EMBL" id="CAI9945797.1"/>
    </source>
</evidence>
<dbReference type="Proteomes" id="UP001642409">
    <property type="component" value="Unassembled WGS sequence"/>
</dbReference>
<organism evidence="1">
    <name type="scientific">Hexamita inflata</name>
    <dbReference type="NCBI Taxonomy" id="28002"/>
    <lineage>
        <taxon>Eukaryota</taxon>
        <taxon>Metamonada</taxon>
        <taxon>Diplomonadida</taxon>
        <taxon>Hexamitidae</taxon>
        <taxon>Hexamitinae</taxon>
        <taxon>Hexamita</taxon>
    </lineage>
</organism>
<accession>A0AA86Q4A3</accession>
<proteinExistence type="predicted"/>
<keyword evidence="3" id="KW-1185">Reference proteome</keyword>
<evidence type="ECO:0000313" key="3">
    <source>
        <dbReference type="Proteomes" id="UP001642409"/>
    </source>
</evidence>
<dbReference type="AlphaFoldDB" id="A0AA86Q4A3"/>
<dbReference type="EMBL" id="CAXDID020000230">
    <property type="protein sequence ID" value="CAL6060481.1"/>
    <property type="molecule type" value="Genomic_DNA"/>
</dbReference>
<comment type="caution">
    <text evidence="1">The sequence shown here is derived from an EMBL/GenBank/DDBJ whole genome shotgun (WGS) entry which is preliminary data.</text>
</comment>
<evidence type="ECO:0000313" key="2">
    <source>
        <dbReference type="EMBL" id="CAL6060481.1"/>
    </source>
</evidence>
<name>A0AA86Q4A3_9EUKA</name>